<name>A0A1B8ZEW5_9FLAO</name>
<dbReference type="RefSeq" id="WP_065400644.1">
    <property type="nucleotide sequence ID" value="NZ_JAKYXI010000007.1"/>
</dbReference>
<dbReference type="STRING" id="651561.BBI00_20110"/>
<keyword evidence="2" id="KW-0812">Transmembrane</keyword>
<dbReference type="Proteomes" id="UP000093432">
    <property type="component" value="Unassembled WGS sequence"/>
</dbReference>
<dbReference type="OrthoDB" id="1275222at2"/>
<accession>A0A1B8ZEW5</accession>
<reference evidence="4" key="1">
    <citation type="submission" date="2016-07" db="EMBL/GenBank/DDBJ databases">
        <authorList>
            <person name="Florea S."/>
            <person name="Webb J.S."/>
            <person name="Jaromczyk J."/>
            <person name="Schardl C.L."/>
        </authorList>
    </citation>
    <scope>NUCLEOTIDE SEQUENCE [LARGE SCALE GENOMIC DNA]</scope>
    <source>
        <strain evidence="4">CC-VM-7</strain>
    </source>
</reference>
<organism evidence="3 4">
    <name type="scientific">Chryseobacterium arthrosphaerae</name>
    <dbReference type="NCBI Taxonomy" id="651561"/>
    <lineage>
        <taxon>Bacteria</taxon>
        <taxon>Pseudomonadati</taxon>
        <taxon>Bacteroidota</taxon>
        <taxon>Flavobacteriia</taxon>
        <taxon>Flavobacteriales</taxon>
        <taxon>Weeksellaceae</taxon>
        <taxon>Chryseobacterium group</taxon>
        <taxon>Chryseobacterium</taxon>
    </lineage>
</organism>
<feature type="region of interest" description="Disordered" evidence="1">
    <location>
        <begin position="1"/>
        <end position="21"/>
    </location>
</feature>
<proteinExistence type="predicted"/>
<sequence>MRDPDGRWMDANGHIDTSGNSNPFRDMAQSRILMNEFLGRHSGEGGGYLAFGETQAYTDLMTAFFNGGKGGITNKGGALRWWTDYDDPDPNVKGVGILGILKFKSSYEYDSDMHKISQDLRTWGGMLFLPISLHFNLLLIELFYMELILPLI</sequence>
<dbReference type="AlphaFoldDB" id="A0A1B8ZEW5"/>
<evidence type="ECO:0000313" key="3">
    <source>
        <dbReference type="EMBL" id="OCA70148.1"/>
    </source>
</evidence>
<dbReference type="EMBL" id="MAYG01000023">
    <property type="protein sequence ID" value="OCA70148.1"/>
    <property type="molecule type" value="Genomic_DNA"/>
</dbReference>
<keyword evidence="2" id="KW-0472">Membrane</keyword>
<comment type="caution">
    <text evidence="3">The sequence shown here is derived from an EMBL/GenBank/DDBJ whole genome shotgun (WGS) entry which is preliminary data.</text>
</comment>
<evidence type="ECO:0000256" key="2">
    <source>
        <dbReference type="SAM" id="Phobius"/>
    </source>
</evidence>
<feature type="transmembrane region" description="Helical" evidence="2">
    <location>
        <begin position="123"/>
        <end position="145"/>
    </location>
</feature>
<gene>
    <name evidence="3" type="ORF">BBI00_20110</name>
</gene>
<protein>
    <submittedName>
        <fullName evidence="3">Uncharacterized protein</fullName>
    </submittedName>
</protein>
<evidence type="ECO:0000256" key="1">
    <source>
        <dbReference type="SAM" id="MobiDB-lite"/>
    </source>
</evidence>
<evidence type="ECO:0000313" key="4">
    <source>
        <dbReference type="Proteomes" id="UP000093432"/>
    </source>
</evidence>
<keyword evidence="2" id="KW-1133">Transmembrane helix</keyword>